<evidence type="ECO:0000256" key="4">
    <source>
        <dbReference type="ARBA" id="ARBA00023242"/>
    </source>
</evidence>
<feature type="domain" description="Velvet" evidence="6">
    <location>
        <begin position="47"/>
        <end position="259"/>
    </location>
</feature>
<sequence length="277" mass="30731">MSAPFPPFEPYIDGMTVPRLGMDNHVYATGDSLKGQAIYFETGQWGGRIIRTELHELQHANTRRKYSESDKSLFNPSPVVALRLFELTTMGQEYEISSYEDIETTGLLCVAELIPVVALSSGQHTLPIIDALTSSYQYDMLDSSLPESPSVPESQIARITANVLVGTRIVRPHLIELDGQKHLVFVFSNLSVRSLGLFRLRYKFFDLFSAIPGNTDTIIQAECIGGIFRVLSPKDYPGPRPPTSLTNTLSAQGIFFNPGNSSRKPSHGYTRRQSDGT</sequence>
<accession>A0A1Q3EDL8</accession>
<evidence type="ECO:0000313" key="8">
    <source>
        <dbReference type="Proteomes" id="UP000188533"/>
    </source>
</evidence>
<dbReference type="STRING" id="5353.A0A1Q3EDL8"/>
<dbReference type="PANTHER" id="PTHR33572:SF15">
    <property type="entry name" value="VELVET DOMAIN-CONTAINING PROTEIN"/>
    <property type="match status" value="1"/>
</dbReference>
<comment type="caution">
    <text evidence="7">The sequence shown here is derived from an EMBL/GenBank/DDBJ whole genome shotgun (WGS) entry which is preliminary data.</text>
</comment>
<organism evidence="7 8">
    <name type="scientific">Lentinula edodes</name>
    <name type="common">Shiitake mushroom</name>
    <name type="synonym">Lentinus edodes</name>
    <dbReference type="NCBI Taxonomy" id="5353"/>
    <lineage>
        <taxon>Eukaryota</taxon>
        <taxon>Fungi</taxon>
        <taxon>Dikarya</taxon>
        <taxon>Basidiomycota</taxon>
        <taxon>Agaricomycotina</taxon>
        <taxon>Agaricomycetes</taxon>
        <taxon>Agaricomycetidae</taxon>
        <taxon>Agaricales</taxon>
        <taxon>Marasmiineae</taxon>
        <taxon>Omphalotaceae</taxon>
        <taxon>Lentinula</taxon>
    </lineage>
</organism>
<dbReference type="PROSITE" id="PS51821">
    <property type="entry name" value="VELVET"/>
    <property type="match status" value="1"/>
</dbReference>
<dbReference type="Gene3D" id="2.60.40.3960">
    <property type="entry name" value="Velvet domain"/>
    <property type="match status" value="1"/>
</dbReference>
<evidence type="ECO:0000259" key="6">
    <source>
        <dbReference type="PROSITE" id="PS51821"/>
    </source>
</evidence>
<dbReference type="InterPro" id="IPR021740">
    <property type="entry name" value="Velvet"/>
</dbReference>
<dbReference type="AlphaFoldDB" id="A0A1Q3EDL8"/>
<evidence type="ECO:0000256" key="5">
    <source>
        <dbReference type="SAM" id="MobiDB-lite"/>
    </source>
</evidence>
<protein>
    <recommendedName>
        <fullName evidence="6">Velvet domain-containing protein</fullName>
    </recommendedName>
</protein>
<dbReference type="Proteomes" id="UP000188533">
    <property type="component" value="Unassembled WGS sequence"/>
</dbReference>
<name>A0A1Q3EDL8_LENED</name>
<keyword evidence="3" id="KW-0804">Transcription</keyword>
<keyword evidence="4" id="KW-0539">Nucleus</keyword>
<dbReference type="EMBL" id="BDGU01000240">
    <property type="protein sequence ID" value="GAW05259.1"/>
    <property type="molecule type" value="Genomic_DNA"/>
</dbReference>
<keyword evidence="2" id="KW-0805">Transcription regulation</keyword>
<reference evidence="7 8" key="2">
    <citation type="submission" date="2017-02" db="EMBL/GenBank/DDBJ databases">
        <title>A genome survey and senescence transcriptome analysis in Lentinula edodes.</title>
        <authorList>
            <person name="Sakamoto Y."/>
            <person name="Nakade K."/>
            <person name="Sato S."/>
            <person name="Yoshida Y."/>
            <person name="Miyazaki K."/>
            <person name="Natsume S."/>
            <person name="Konno N."/>
        </authorList>
    </citation>
    <scope>NUCLEOTIDE SEQUENCE [LARGE SCALE GENOMIC DNA]</scope>
    <source>
        <strain evidence="7 8">NBRC 111202</strain>
    </source>
</reference>
<dbReference type="Pfam" id="PF11754">
    <property type="entry name" value="Velvet"/>
    <property type="match status" value="1"/>
</dbReference>
<dbReference type="GO" id="GO:0005634">
    <property type="term" value="C:nucleus"/>
    <property type="evidence" value="ECO:0007669"/>
    <property type="project" value="UniProtKB-SubCell"/>
</dbReference>
<dbReference type="PANTHER" id="PTHR33572">
    <property type="entry name" value="SPORE DEVELOPMENT REGULATOR VOSA"/>
    <property type="match status" value="1"/>
</dbReference>
<evidence type="ECO:0000256" key="1">
    <source>
        <dbReference type="ARBA" id="ARBA00004123"/>
    </source>
</evidence>
<evidence type="ECO:0000256" key="2">
    <source>
        <dbReference type="ARBA" id="ARBA00023015"/>
    </source>
</evidence>
<evidence type="ECO:0000313" key="7">
    <source>
        <dbReference type="EMBL" id="GAW05259.1"/>
    </source>
</evidence>
<evidence type="ECO:0000256" key="3">
    <source>
        <dbReference type="ARBA" id="ARBA00023163"/>
    </source>
</evidence>
<feature type="region of interest" description="Disordered" evidence="5">
    <location>
        <begin position="256"/>
        <end position="277"/>
    </location>
</feature>
<dbReference type="InterPro" id="IPR038491">
    <property type="entry name" value="Velvet_dom_sf"/>
</dbReference>
<dbReference type="InterPro" id="IPR037525">
    <property type="entry name" value="Velvet_dom"/>
</dbReference>
<proteinExistence type="predicted"/>
<gene>
    <name evidence="7" type="ORF">LENED_007103</name>
</gene>
<reference evidence="7 8" key="1">
    <citation type="submission" date="2016-08" db="EMBL/GenBank/DDBJ databases">
        <authorList>
            <consortium name="Lentinula edodes genome sequencing consortium"/>
            <person name="Sakamoto Y."/>
            <person name="Nakade K."/>
            <person name="Sato S."/>
            <person name="Yoshida Y."/>
            <person name="Miyazaki K."/>
            <person name="Natsume S."/>
            <person name="Konno N."/>
        </authorList>
    </citation>
    <scope>NUCLEOTIDE SEQUENCE [LARGE SCALE GENOMIC DNA]</scope>
    <source>
        <strain evidence="7 8">NBRC 111202</strain>
    </source>
</reference>
<keyword evidence="8" id="KW-1185">Reference proteome</keyword>
<comment type="subcellular location">
    <subcellularLocation>
        <location evidence="1">Nucleus</location>
    </subcellularLocation>
</comment>